<proteinExistence type="predicted"/>
<evidence type="ECO:0000256" key="1">
    <source>
        <dbReference type="SAM" id="Phobius"/>
    </source>
</evidence>
<dbReference type="OrthoDB" id="2375554at2"/>
<feature type="transmembrane region" description="Helical" evidence="1">
    <location>
        <begin position="6"/>
        <end position="25"/>
    </location>
</feature>
<dbReference type="EMBL" id="JJRY01000015">
    <property type="protein sequence ID" value="KEF37413.1"/>
    <property type="molecule type" value="Genomic_DNA"/>
</dbReference>
<keyword evidence="1" id="KW-0472">Membrane</keyword>
<protein>
    <submittedName>
        <fullName evidence="2">Stage III sporulation protein AF</fullName>
    </submittedName>
</protein>
<gene>
    <name evidence="2" type="ORF">M670_03451</name>
</gene>
<sequence>MQFLTTWVSNIVLFVLLAIIIDLLMPNSSLQRYAKMVIGLLLIVIILNPVLKIFNSNIEDILKTFRLPTVEEKLEVENLIENKKKEIQASQRAYILEQMAVQMKTMVEGELMKDYGLKVEAVQLQFSEDEGPLSEEDLKTVKVIVHKENSNGDNESIPTVKDIAIDTTTPFIKKEKNDLSAVEQFLAKNWQLEQSKVDVVMEGGEM</sequence>
<accession>A0A072NKE2</accession>
<dbReference type="PATRIC" id="fig|1348973.3.peg.3326"/>
<keyword evidence="1" id="KW-1133">Transmembrane helix</keyword>
<dbReference type="AlphaFoldDB" id="A0A072NKE2"/>
<organism evidence="2 3">
    <name type="scientific">Schinkia azotoformans MEV2011</name>
    <dbReference type="NCBI Taxonomy" id="1348973"/>
    <lineage>
        <taxon>Bacteria</taxon>
        <taxon>Bacillati</taxon>
        <taxon>Bacillota</taxon>
        <taxon>Bacilli</taxon>
        <taxon>Bacillales</taxon>
        <taxon>Bacillaceae</taxon>
        <taxon>Calidifontibacillus/Schinkia group</taxon>
        <taxon>Schinkia</taxon>
    </lineage>
</organism>
<dbReference type="RefSeq" id="WP_035196992.1">
    <property type="nucleotide sequence ID" value="NZ_JJRY01000015.1"/>
</dbReference>
<feature type="transmembrane region" description="Helical" evidence="1">
    <location>
        <begin position="37"/>
        <end position="54"/>
    </location>
</feature>
<comment type="caution">
    <text evidence="2">The sequence shown here is derived from an EMBL/GenBank/DDBJ whole genome shotgun (WGS) entry which is preliminary data.</text>
</comment>
<dbReference type="Pfam" id="PF09581">
    <property type="entry name" value="Spore_III_AF"/>
    <property type="match status" value="1"/>
</dbReference>
<evidence type="ECO:0000313" key="2">
    <source>
        <dbReference type="EMBL" id="KEF37413.1"/>
    </source>
</evidence>
<name>A0A072NKE2_SCHAZ</name>
<dbReference type="Proteomes" id="UP000027936">
    <property type="component" value="Unassembled WGS sequence"/>
</dbReference>
<evidence type="ECO:0000313" key="3">
    <source>
        <dbReference type="Proteomes" id="UP000027936"/>
    </source>
</evidence>
<dbReference type="NCBIfam" id="TIGR02896">
    <property type="entry name" value="spore_III_AF"/>
    <property type="match status" value="1"/>
</dbReference>
<dbReference type="InterPro" id="IPR014245">
    <property type="entry name" value="Spore_III_AF"/>
</dbReference>
<reference evidence="2 3" key="1">
    <citation type="submission" date="2014-04" db="EMBL/GenBank/DDBJ databases">
        <title>Draft genome sequence of Bacillus azotoformans MEV2011, a (co-) denitrifying strain unable to grow in the presence of oxygen.</title>
        <authorList>
            <person name="Nielsen M."/>
            <person name="Schreiber L."/>
            <person name="Finster K."/>
            <person name="Schramm A."/>
        </authorList>
    </citation>
    <scope>NUCLEOTIDE SEQUENCE [LARGE SCALE GENOMIC DNA]</scope>
    <source>
        <strain evidence="2 3">MEV2011</strain>
    </source>
</reference>
<keyword evidence="1" id="KW-0812">Transmembrane</keyword>